<dbReference type="KEGG" id="ccot:CCAX7_008120"/>
<evidence type="ECO:0000256" key="1">
    <source>
        <dbReference type="SAM" id="MobiDB-lite"/>
    </source>
</evidence>
<feature type="transmembrane region" description="Helical" evidence="2">
    <location>
        <begin position="313"/>
        <end position="335"/>
    </location>
</feature>
<feature type="transmembrane region" description="Helical" evidence="2">
    <location>
        <begin position="108"/>
        <end position="128"/>
    </location>
</feature>
<reference evidence="3 4" key="1">
    <citation type="journal article" date="2019" name="Int. J. Syst. Evol. Microbiol.">
        <title>Capsulimonas corticalis gen. nov., sp. nov., an aerobic capsulated bacterium, of a novel bacterial order, Capsulimonadales ord. nov., of the class Armatimonadia of the phylum Armatimonadetes.</title>
        <authorList>
            <person name="Li J."/>
            <person name="Kudo C."/>
            <person name="Tonouchi A."/>
        </authorList>
    </citation>
    <scope>NUCLEOTIDE SEQUENCE [LARGE SCALE GENOMIC DNA]</scope>
    <source>
        <strain evidence="3 4">AX-7</strain>
    </source>
</reference>
<keyword evidence="4" id="KW-1185">Reference proteome</keyword>
<keyword evidence="2" id="KW-0472">Membrane</keyword>
<evidence type="ECO:0000256" key="2">
    <source>
        <dbReference type="SAM" id="Phobius"/>
    </source>
</evidence>
<keyword evidence="2" id="KW-1133">Transmembrane helix</keyword>
<accession>A0A402CTV8</accession>
<evidence type="ECO:0000313" key="4">
    <source>
        <dbReference type="Proteomes" id="UP000287394"/>
    </source>
</evidence>
<dbReference type="PANTHER" id="PTHR23028">
    <property type="entry name" value="ACETYLTRANSFERASE"/>
    <property type="match status" value="1"/>
</dbReference>
<dbReference type="AlphaFoldDB" id="A0A402CTV8"/>
<dbReference type="EMBL" id="AP025739">
    <property type="protein sequence ID" value="BDI28761.1"/>
    <property type="molecule type" value="Genomic_DNA"/>
</dbReference>
<feature type="transmembrane region" description="Helical" evidence="2">
    <location>
        <begin position="258"/>
        <end position="276"/>
    </location>
</feature>
<dbReference type="InterPro" id="IPR002656">
    <property type="entry name" value="Acyl_transf_3_dom"/>
</dbReference>
<evidence type="ECO:0000313" key="3">
    <source>
        <dbReference type="EMBL" id="BDI28761.1"/>
    </source>
</evidence>
<dbReference type="GO" id="GO:0016747">
    <property type="term" value="F:acyltransferase activity, transferring groups other than amino-acyl groups"/>
    <property type="evidence" value="ECO:0007669"/>
    <property type="project" value="InterPro"/>
</dbReference>
<feature type="transmembrane region" description="Helical" evidence="2">
    <location>
        <begin position="69"/>
        <end position="87"/>
    </location>
</feature>
<feature type="transmembrane region" description="Helical" evidence="2">
    <location>
        <begin position="169"/>
        <end position="188"/>
    </location>
</feature>
<dbReference type="InterPro" id="IPR050879">
    <property type="entry name" value="Acyltransferase_3"/>
</dbReference>
<gene>
    <name evidence="3" type="ORF">CCAX7_008120</name>
</gene>
<dbReference type="RefSeq" id="WP_119320824.1">
    <property type="nucleotide sequence ID" value="NZ_AP025739.1"/>
</dbReference>
<sequence length="388" mass="43825">MAAIVSDTISPSPPENSTNPKNRLDFIDALRALPALYVMMAHTIGRIAVDHAPHGLIKFLFKFLAEGHLAVAVFIILSGFCLMLPTLKHDTHLKGGPIRFFKRRALRILPPLYITFLLEIVVLCFYVNPATNTIYGLRLPGDWVNHKVFLSNLFLLIDIFPSHSLPSSAVFWSIAVEWRIYFLFPVILYAWRKFGGAKTVLSTVAIAYLLAWCWRNTILFGATVQFLGLFALGMYAAEICYRPTQQWRQWRDKLPWTALAMVFFGMIGFGSLIFGWKRLVSVMPIADLVTGLGACCLLIAASQARSGVVTRILSLRPLVAIGSFSYSLYLIHWPILELAQQHLIDPSHLSDTGKFLAYAIAIWPPIIGVSYLYYRCFELPFHKMAQRL</sequence>
<organism evidence="3 4">
    <name type="scientific">Capsulimonas corticalis</name>
    <dbReference type="NCBI Taxonomy" id="2219043"/>
    <lineage>
        <taxon>Bacteria</taxon>
        <taxon>Bacillati</taxon>
        <taxon>Armatimonadota</taxon>
        <taxon>Armatimonadia</taxon>
        <taxon>Capsulimonadales</taxon>
        <taxon>Capsulimonadaceae</taxon>
        <taxon>Capsulimonas</taxon>
    </lineage>
</organism>
<dbReference type="Proteomes" id="UP000287394">
    <property type="component" value="Chromosome"/>
</dbReference>
<proteinExistence type="predicted"/>
<feature type="region of interest" description="Disordered" evidence="1">
    <location>
        <begin position="1"/>
        <end position="20"/>
    </location>
</feature>
<protein>
    <submittedName>
        <fullName evidence="3">Uncharacterized protein</fullName>
    </submittedName>
</protein>
<dbReference type="Pfam" id="PF01757">
    <property type="entry name" value="Acyl_transf_3"/>
    <property type="match status" value="1"/>
</dbReference>
<dbReference type="OrthoDB" id="9796461at2"/>
<feature type="transmembrane region" description="Helical" evidence="2">
    <location>
        <begin position="355"/>
        <end position="374"/>
    </location>
</feature>
<name>A0A402CTV8_9BACT</name>
<feature type="compositionally biased region" description="Polar residues" evidence="1">
    <location>
        <begin position="7"/>
        <end position="20"/>
    </location>
</feature>
<feature type="transmembrane region" description="Helical" evidence="2">
    <location>
        <begin position="218"/>
        <end position="237"/>
    </location>
</feature>
<keyword evidence="2" id="KW-0812">Transmembrane</keyword>